<dbReference type="AlphaFoldDB" id="A0A0A1V5Z4"/>
<dbReference type="EMBL" id="JELW01000002">
    <property type="protein sequence ID" value="EXV05275.1"/>
    <property type="molecule type" value="Genomic_DNA"/>
</dbReference>
<dbReference type="PANTHER" id="PTHR33048">
    <property type="entry name" value="PTH11-LIKE INTEGRAL MEMBRANE PROTEIN (AFU_ORTHOLOGUE AFUA_5G11245)"/>
    <property type="match status" value="1"/>
</dbReference>
<gene>
    <name evidence="8" type="ORF">X797_002963</name>
</gene>
<accession>A0A0A1V5Z4</accession>
<evidence type="ECO:0000256" key="4">
    <source>
        <dbReference type="ARBA" id="ARBA00023136"/>
    </source>
</evidence>
<evidence type="ECO:0000313" key="9">
    <source>
        <dbReference type="Proteomes" id="UP000030151"/>
    </source>
</evidence>
<feature type="transmembrane region" description="Helical" evidence="6">
    <location>
        <begin position="200"/>
        <end position="217"/>
    </location>
</feature>
<dbReference type="Pfam" id="PF20684">
    <property type="entry name" value="Fung_rhodopsin"/>
    <property type="match status" value="1"/>
</dbReference>
<dbReference type="InterPro" id="IPR052337">
    <property type="entry name" value="SAT4-like"/>
</dbReference>
<evidence type="ECO:0000259" key="7">
    <source>
        <dbReference type="Pfam" id="PF20684"/>
    </source>
</evidence>
<keyword evidence="4 6" id="KW-0472">Membrane</keyword>
<feature type="domain" description="Rhodopsin" evidence="7">
    <location>
        <begin position="108"/>
        <end position="260"/>
    </location>
</feature>
<evidence type="ECO:0000256" key="6">
    <source>
        <dbReference type="SAM" id="Phobius"/>
    </source>
</evidence>
<comment type="caution">
    <text evidence="8">The sequence shown here is derived from an EMBL/GenBank/DDBJ whole genome shotgun (WGS) entry which is preliminary data.</text>
</comment>
<feature type="transmembrane region" description="Helical" evidence="6">
    <location>
        <begin position="229"/>
        <end position="249"/>
    </location>
</feature>
<evidence type="ECO:0000256" key="1">
    <source>
        <dbReference type="ARBA" id="ARBA00004141"/>
    </source>
</evidence>
<dbReference type="OrthoDB" id="444631at2759"/>
<evidence type="ECO:0000256" key="2">
    <source>
        <dbReference type="ARBA" id="ARBA00022692"/>
    </source>
</evidence>
<sequence>MDTDMLPLDLQYPIETPPPGIAPNFVNPDSNAYQVYITAGDTLTGRLPWPTKISLLEFFFRSAPRSSATTNQKVSSRLYYGIGVSGSVFGEEAWNVLLSSFTKPQLVLFSVLQWMRIVSITGIVVISLWHLSTCIAFAVMCSPTGSSHLDFLAAFFSSKCSRTRSLVVIQGIGNVVTDVFLLVLPLPVVWTLRIPLGRKLGVSCMFLVGLSAMGLYYRALYYDAGQNNIRLVVTVWATAIAEVAAGVMICCMPPTAALLKCLKQSINSSVGKSAVLLPVSLQPRIPVSGNAPHLCDKMSIHNPITCPPALASDTRLGLIPKSTHYLCGR</sequence>
<comment type="subcellular location">
    <subcellularLocation>
        <location evidence="1">Membrane</location>
        <topology evidence="1">Multi-pass membrane protein</topology>
    </subcellularLocation>
</comment>
<name>A0A0A1V5Z4_9HYPO</name>
<evidence type="ECO:0000256" key="5">
    <source>
        <dbReference type="ARBA" id="ARBA00038359"/>
    </source>
</evidence>
<evidence type="ECO:0000313" key="8">
    <source>
        <dbReference type="EMBL" id="EXV05275.1"/>
    </source>
</evidence>
<dbReference type="GO" id="GO:0016020">
    <property type="term" value="C:membrane"/>
    <property type="evidence" value="ECO:0007669"/>
    <property type="project" value="UniProtKB-SubCell"/>
</dbReference>
<dbReference type="InterPro" id="IPR049326">
    <property type="entry name" value="Rhodopsin_dom_fungi"/>
</dbReference>
<proteinExistence type="inferred from homology"/>
<evidence type="ECO:0000256" key="3">
    <source>
        <dbReference type="ARBA" id="ARBA00022989"/>
    </source>
</evidence>
<keyword evidence="2 6" id="KW-0812">Transmembrane</keyword>
<feature type="transmembrane region" description="Helical" evidence="6">
    <location>
        <begin position="106"/>
        <end position="129"/>
    </location>
</feature>
<reference evidence="8 9" key="1">
    <citation type="submission" date="2014-02" db="EMBL/GenBank/DDBJ databases">
        <title>The genome sequence of the entomopathogenic fungus Metarhizium robertsii ARSEF 2575.</title>
        <authorList>
            <person name="Giuliano Garisto Donzelli B."/>
            <person name="Roe B.A."/>
            <person name="Macmil S.L."/>
            <person name="Krasnoff S.B."/>
            <person name="Gibson D.M."/>
        </authorList>
    </citation>
    <scope>NUCLEOTIDE SEQUENCE [LARGE SCALE GENOMIC DNA]</scope>
    <source>
        <strain evidence="8 9">ARSEF 2575</strain>
    </source>
</reference>
<keyword evidence="3 6" id="KW-1133">Transmembrane helix</keyword>
<protein>
    <recommendedName>
        <fullName evidence="7">Rhodopsin domain-containing protein</fullName>
    </recommendedName>
</protein>
<dbReference type="PANTHER" id="PTHR33048:SF158">
    <property type="entry name" value="MEMBRANE PROTEIN PTH11-LIKE, PUTATIVE-RELATED"/>
    <property type="match status" value="1"/>
</dbReference>
<organism evidence="8 9">
    <name type="scientific">Metarhizium robertsii</name>
    <dbReference type="NCBI Taxonomy" id="568076"/>
    <lineage>
        <taxon>Eukaryota</taxon>
        <taxon>Fungi</taxon>
        <taxon>Dikarya</taxon>
        <taxon>Ascomycota</taxon>
        <taxon>Pezizomycotina</taxon>
        <taxon>Sordariomycetes</taxon>
        <taxon>Hypocreomycetidae</taxon>
        <taxon>Hypocreales</taxon>
        <taxon>Clavicipitaceae</taxon>
        <taxon>Metarhizium</taxon>
    </lineage>
</organism>
<comment type="similarity">
    <text evidence="5">Belongs to the SAT4 family.</text>
</comment>
<dbReference type="Proteomes" id="UP000030151">
    <property type="component" value="Unassembled WGS sequence"/>
</dbReference>
<feature type="transmembrane region" description="Helical" evidence="6">
    <location>
        <begin position="167"/>
        <end position="188"/>
    </location>
</feature>
<dbReference type="HOGENOM" id="CLU_733805_0_0_1"/>